<dbReference type="EMBL" id="CP098808">
    <property type="protein sequence ID" value="USJ25855.1"/>
    <property type="molecule type" value="Genomic_DNA"/>
</dbReference>
<gene>
    <name evidence="2" type="ORF">NE863_25670</name>
</gene>
<dbReference type="GO" id="GO:0032259">
    <property type="term" value="P:methylation"/>
    <property type="evidence" value="ECO:0007669"/>
    <property type="project" value="UniProtKB-KW"/>
</dbReference>
<keyword evidence="2" id="KW-0808">Transferase</keyword>
<name>A0A9Q9DBY1_ENSAD</name>
<sequence>MTKQKTASDFLLFLRSWAARPLEVAAIAPSSRRLAVAMTTEIGPLSGNVLELGPGTGAFTRALLRNGVYEDNLILVERNPAFAMLLRERFPSATLIEGDAQHLALPAVKSVGAAISGLPLVSMPAQTVRAILASVFHHLAEDGSLFQFTYGPRCPISLQVLRELGLKASFRRWVPLNLPPASVYRISRNSA</sequence>
<accession>A0A9Q9DBY1</accession>
<dbReference type="GO" id="GO:0008168">
    <property type="term" value="F:methyltransferase activity"/>
    <property type="evidence" value="ECO:0007669"/>
    <property type="project" value="UniProtKB-KW"/>
</dbReference>
<dbReference type="SUPFAM" id="SSF53335">
    <property type="entry name" value="S-adenosyl-L-methionine-dependent methyltransferases"/>
    <property type="match status" value="1"/>
</dbReference>
<keyword evidence="2" id="KW-0614">Plasmid</keyword>
<feature type="domain" description="Methyltransferase" evidence="1">
    <location>
        <begin position="49"/>
        <end position="143"/>
    </location>
</feature>
<dbReference type="InterPro" id="IPR029063">
    <property type="entry name" value="SAM-dependent_MTases_sf"/>
</dbReference>
<proteinExistence type="predicted"/>
<dbReference type="CDD" id="cd02440">
    <property type="entry name" value="AdoMet_MTases"/>
    <property type="match status" value="1"/>
</dbReference>
<reference evidence="2" key="1">
    <citation type="submission" date="2022-06" db="EMBL/GenBank/DDBJ databases">
        <title>Physiological and biochemical characterization and genomic elucidation of a strain of the genus Ensifer adhaerens M8 that combines arsenic oxidation and chromium reduction.</title>
        <authorList>
            <person name="Li X."/>
            <person name="Yu c."/>
        </authorList>
    </citation>
    <scope>NUCLEOTIDE SEQUENCE</scope>
    <source>
        <strain evidence="2">M8</strain>
        <plasmid evidence="2">pA</plasmid>
    </source>
</reference>
<dbReference type="Pfam" id="PF13649">
    <property type="entry name" value="Methyltransf_25"/>
    <property type="match status" value="1"/>
</dbReference>
<geneLocation type="plasmid" evidence="2 3">
    <name>pA</name>
</geneLocation>
<evidence type="ECO:0000313" key="3">
    <source>
        <dbReference type="Proteomes" id="UP001055460"/>
    </source>
</evidence>
<dbReference type="Proteomes" id="UP001055460">
    <property type="component" value="Plasmid pA"/>
</dbReference>
<protein>
    <submittedName>
        <fullName evidence="2">Methyltransferase domain-containing protein</fullName>
    </submittedName>
</protein>
<evidence type="ECO:0000313" key="2">
    <source>
        <dbReference type="EMBL" id="USJ25855.1"/>
    </source>
</evidence>
<dbReference type="RefSeq" id="WP_113136205.1">
    <property type="nucleotide sequence ID" value="NZ_CAXURO020000002.1"/>
</dbReference>
<dbReference type="AlphaFoldDB" id="A0A9Q9DBY1"/>
<dbReference type="Gene3D" id="3.40.50.150">
    <property type="entry name" value="Vaccinia Virus protein VP39"/>
    <property type="match status" value="1"/>
</dbReference>
<dbReference type="InterPro" id="IPR041698">
    <property type="entry name" value="Methyltransf_25"/>
</dbReference>
<evidence type="ECO:0000259" key="1">
    <source>
        <dbReference type="Pfam" id="PF13649"/>
    </source>
</evidence>
<organism evidence="2 3">
    <name type="scientific">Ensifer adhaerens</name>
    <name type="common">Sinorhizobium morelense</name>
    <dbReference type="NCBI Taxonomy" id="106592"/>
    <lineage>
        <taxon>Bacteria</taxon>
        <taxon>Pseudomonadati</taxon>
        <taxon>Pseudomonadota</taxon>
        <taxon>Alphaproteobacteria</taxon>
        <taxon>Hyphomicrobiales</taxon>
        <taxon>Rhizobiaceae</taxon>
        <taxon>Sinorhizobium/Ensifer group</taxon>
        <taxon>Ensifer</taxon>
    </lineage>
</organism>
<keyword evidence="2" id="KW-0489">Methyltransferase</keyword>